<gene>
    <name evidence="1" type="ORF">MLD38_016701</name>
</gene>
<dbReference type="EMBL" id="CM042884">
    <property type="protein sequence ID" value="KAI4368101.1"/>
    <property type="molecule type" value="Genomic_DNA"/>
</dbReference>
<accession>A0ACB9QMK2</accession>
<organism evidence="1 2">
    <name type="scientific">Melastoma candidum</name>
    <dbReference type="NCBI Taxonomy" id="119954"/>
    <lineage>
        <taxon>Eukaryota</taxon>
        <taxon>Viridiplantae</taxon>
        <taxon>Streptophyta</taxon>
        <taxon>Embryophyta</taxon>
        <taxon>Tracheophyta</taxon>
        <taxon>Spermatophyta</taxon>
        <taxon>Magnoliopsida</taxon>
        <taxon>eudicotyledons</taxon>
        <taxon>Gunneridae</taxon>
        <taxon>Pentapetalae</taxon>
        <taxon>rosids</taxon>
        <taxon>malvids</taxon>
        <taxon>Myrtales</taxon>
        <taxon>Melastomataceae</taxon>
        <taxon>Melastomatoideae</taxon>
        <taxon>Melastomateae</taxon>
        <taxon>Melastoma</taxon>
    </lineage>
</organism>
<dbReference type="Proteomes" id="UP001057402">
    <property type="component" value="Chromosome 5"/>
</dbReference>
<evidence type="ECO:0000313" key="1">
    <source>
        <dbReference type="EMBL" id="KAI4368101.1"/>
    </source>
</evidence>
<sequence length="173" mass="18666">MGWKPSLNYETRDVITQGILSSSYTHGHCMPFSGYTRTAVSQGSATAMEADVQALKAMKRSIINDPTRALADWDDQNHHCNWSGISGDPSSTLVVSISLVDKQLEGNITPFVGNISGLLVLDLTLNGFTRSIPEELGRCSHFQVLIQGRANCREPFAGAGPSVELDVPSTVSE</sequence>
<comment type="caution">
    <text evidence="1">The sequence shown here is derived from an EMBL/GenBank/DDBJ whole genome shotgun (WGS) entry which is preliminary data.</text>
</comment>
<keyword evidence="2" id="KW-1185">Reference proteome</keyword>
<proteinExistence type="predicted"/>
<reference evidence="2" key="1">
    <citation type="journal article" date="2023" name="Front. Plant Sci.">
        <title>Chromosomal-level genome assembly of Melastoma candidum provides insights into trichome evolution.</title>
        <authorList>
            <person name="Zhong Y."/>
            <person name="Wu W."/>
            <person name="Sun C."/>
            <person name="Zou P."/>
            <person name="Liu Y."/>
            <person name="Dai S."/>
            <person name="Zhou R."/>
        </authorList>
    </citation>
    <scope>NUCLEOTIDE SEQUENCE [LARGE SCALE GENOMIC DNA]</scope>
</reference>
<protein>
    <submittedName>
        <fullName evidence="1">Uncharacterized protein</fullName>
    </submittedName>
</protein>
<name>A0ACB9QMK2_9MYRT</name>
<evidence type="ECO:0000313" key="2">
    <source>
        <dbReference type="Proteomes" id="UP001057402"/>
    </source>
</evidence>